<evidence type="ECO:0000313" key="2">
    <source>
        <dbReference type="EMBL" id="KAH3875852.1"/>
    </source>
</evidence>
<feature type="domain" description="Dilute" evidence="1">
    <location>
        <begin position="1"/>
        <end position="139"/>
    </location>
</feature>
<dbReference type="AlphaFoldDB" id="A0A9D4RRE5"/>
<proteinExistence type="predicted"/>
<dbReference type="InterPro" id="IPR002710">
    <property type="entry name" value="Dilute_dom"/>
</dbReference>
<dbReference type="Pfam" id="PF01843">
    <property type="entry name" value="DIL"/>
    <property type="match status" value="1"/>
</dbReference>
<dbReference type="InterPro" id="IPR052072">
    <property type="entry name" value="Vascular_dev_regulator"/>
</dbReference>
<dbReference type="SMART" id="SM01132">
    <property type="entry name" value="DIL"/>
    <property type="match status" value="1"/>
</dbReference>
<reference evidence="2" key="1">
    <citation type="journal article" date="2019" name="bioRxiv">
        <title>The Genome of the Zebra Mussel, Dreissena polymorpha: A Resource for Invasive Species Research.</title>
        <authorList>
            <person name="McCartney M.A."/>
            <person name="Auch B."/>
            <person name="Kono T."/>
            <person name="Mallez S."/>
            <person name="Zhang Y."/>
            <person name="Obille A."/>
            <person name="Becker A."/>
            <person name="Abrahante J.E."/>
            <person name="Garbe J."/>
            <person name="Badalamenti J.P."/>
            <person name="Herman A."/>
            <person name="Mangelson H."/>
            <person name="Liachko I."/>
            <person name="Sullivan S."/>
            <person name="Sone E.D."/>
            <person name="Koren S."/>
            <person name="Silverstein K.A.T."/>
            <person name="Beckman K.B."/>
            <person name="Gohl D.M."/>
        </authorList>
    </citation>
    <scope>NUCLEOTIDE SEQUENCE</scope>
    <source>
        <strain evidence="2">Duluth1</strain>
        <tissue evidence="2">Whole animal</tissue>
    </source>
</reference>
<reference evidence="2" key="2">
    <citation type="submission" date="2020-11" db="EMBL/GenBank/DDBJ databases">
        <authorList>
            <person name="McCartney M.A."/>
            <person name="Auch B."/>
            <person name="Kono T."/>
            <person name="Mallez S."/>
            <person name="Becker A."/>
            <person name="Gohl D.M."/>
            <person name="Silverstein K.A.T."/>
            <person name="Koren S."/>
            <person name="Bechman K.B."/>
            <person name="Herman A."/>
            <person name="Abrahante J.E."/>
            <person name="Garbe J."/>
        </authorList>
    </citation>
    <scope>NUCLEOTIDE SEQUENCE</scope>
    <source>
        <strain evidence="2">Duluth1</strain>
        <tissue evidence="2">Whole animal</tissue>
    </source>
</reference>
<gene>
    <name evidence="2" type="ORF">DPMN_039132</name>
</gene>
<organism evidence="2 3">
    <name type="scientific">Dreissena polymorpha</name>
    <name type="common">Zebra mussel</name>
    <name type="synonym">Mytilus polymorpha</name>
    <dbReference type="NCBI Taxonomy" id="45954"/>
    <lineage>
        <taxon>Eukaryota</taxon>
        <taxon>Metazoa</taxon>
        <taxon>Spiralia</taxon>
        <taxon>Lophotrochozoa</taxon>
        <taxon>Mollusca</taxon>
        <taxon>Bivalvia</taxon>
        <taxon>Autobranchia</taxon>
        <taxon>Heteroconchia</taxon>
        <taxon>Euheterodonta</taxon>
        <taxon>Imparidentia</taxon>
        <taxon>Neoheterodontei</taxon>
        <taxon>Myida</taxon>
        <taxon>Dreissenoidea</taxon>
        <taxon>Dreissenidae</taxon>
        <taxon>Dreissena</taxon>
    </lineage>
</organism>
<dbReference type="PROSITE" id="PS51126">
    <property type="entry name" value="DILUTE"/>
    <property type="match status" value="1"/>
</dbReference>
<dbReference type="EMBL" id="JAIWYP010000002">
    <property type="protein sequence ID" value="KAH3875852.1"/>
    <property type="molecule type" value="Genomic_DNA"/>
</dbReference>
<dbReference type="GO" id="GO:0051020">
    <property type="term" value="F:GTPase binding"/>
    <property type="evidence" value="ECO:0007669"/>
    <property type="project" value="TreeGrafter"/>
</dbReference>
<dbReference type="OrthoDB" id="6108017at2759"/>
<comment type="caution">
    <text evidence="2">The sequence shown here is derived from an EMBL/GenBank/DDBJ whole genome shotgun (WGS) entry which is preliminary data.</text>
</comment>
<dbReference type="PANTHER" id="PTHR16027">
    <property type="entry name" value="DILUTE DOMAIN-CONTAINING PROTEIN YPR089W"/>
    <property type="match status" value="1"/>
</dbReference>
<evidence type="ECO:0000313" key="3">
    <source>
        <dbReference type="Proteomes" id="UP000828390"/>
    </source>
</evidence>
<accession>A0A9D4RRE5</accession>
<protein>
    <recommendedName>
        <fullName evidence="1">Dilute domain-containing protein</fullName>
    </recommendedName>
</protein>
<evidence type="ECO:0000259" key="1">
    <source>
        <dbReference type="PROSITE" id="PS51126"/>
    </source>
</evidence>
<dbReference type="Proteomes" id="UP000828390">
    <property type="component" value="Unassembled WGS sequence"/>
</dbReference>
<dbReference type="PANTHER" id="PTHR16027:SF6">
    <property type="entry name" value="DILUTE DOMAIN-CONTAINING PROTEIN"/>
    <property type="match status" value="1"/>
</dbReference>
<name>A0A9D4RRE5_DREPO</name>
<sequence>MEATIQPSIVPAVLEHEAIAGLTGRRLRGRRFSRAQDTPEYSLDSLMKYMNLVLGVLTQHAVDHEVIKQIFRQVYYFLGASALTNLLLRKDMCNSSKGMQIRYNLSHMEQWLRDNKLQESGAGSSLEPIIHASQLLHAR</sequence>
<keyword evidence="3" id="KW-1185">Reference proteome</keyword>